<gene>
    <name evidence="3" type="ORF">PGO_061090</name>
</gene>
<accession>A0A1Y1JIP3</accession>
<feature type="coiled-coil region" evidence="1">
    <location>
        <begin position="700"/>
        <end position="730"/>
    </location>
</feature>
<dbReference type="OrthoDB" id="377352at2759"/>
<dbReference type="Proteomes" id="UP000195521">
    <property type="component" value="Unassembled WGS sequence"/>
</dbReference>
<evidence type="ECO:0000313" key="4">
    <source>
        <dbReference type="Proteomes" id="UP000195521"/>
    </source>
</evidence>
<feature type="compositionally biased region" description="Basic and acidic residues" evidence="2">
    <location>
        <begin position="766"/>
        <end position="776"/>
    </location>
</feature>
<dbReference type="GeneID" id="39746676"/>
<name>A0A1Y1JIP3_PLAGO</name>
<dbReference type="RefSeq" id="XP_028542553.1">
    <property type="nucleotide sequence ID" value="XM_028686752.1"/>
</dbReference>
<reference evidence="4" key="1">
    <citation type="submission" date="2017-04" db="EMBL/GenBank/DDBJ databases">
        <title>Plasmodium gonderi genome.</title>
        <authorList>
            <person name="Arisue N."/>
            <person name="Honma H."/>
            <person name="Kawai S."/>
            <person name="Tougan T."/>
            <person name="Tanabe K."/>
            <person name="Horii T."/>
        </authorList>
    </citation>
    <scope>NUCLEOTIDE SEQUENCE [LARGE SCALE GENOMIC DNA]</scope>
    <source>
        <strain evidence="4">ATCC 30045</strain>
    </source>
</reference>
<keyword evidence="1" id="KW-0175">Coiled coil</keyword>
<feature type="region of interest" description="Disordered" evidence="2">
    <location>
        <begin position="554"/>
        <end position="620"/>
    </location>
</feature>
<proteinExistence type="predicted"/>
<keyword evidence="4" id="KW-1185">Reference proteome</keyword>
<comment type="caution">
    <text evidence="3">The sequence shown here is derived from an EMBL/GenBank/DDBJ whole genome shotgun (WGS) entry which is preliminary data.</text>
</comment>
<feature type="compositionally biased region" description="Basic and acidic residues" evidence="2">
    <location>
        <begin position="560"/>
        <end position="620"/>
    </location>
</feature>
<sequence>MELVIKKPYIEVFERILKLFTSVCENMHLRLMRDKLELIGSNNLTNELIMHLDKKFFSLNNVNCDEKCVSGSVNSKDLYNCLFSYQITKLLRNNGNFHLCGYEKGEKERRESKWENKKIDLDKKFDKVVNYSDAATSAPAHPPRHSNNPNEKLKLSVSKLILKFNNENNTLEVTIKFRKRSTHCSAVLKLKPFKNTLKNYVYKNESIIQVEPTLFLLNLKDLANERNIFLKNTDNSIIMSAIETSDFSLNKEKIKREQFFYNNKKISIPSSKTKYFFKNKKFEDHSLSLPLNELKIIFKFCSDLNLLCLFSTKNFKENVVICFGGMITHILQKNRKKILSHSCHSKGEEKLNHAETNEIHDRFFPKEEHIDRTSYIEQKEESMSSSCVFYLSDDSNSSDEYGSDIDEIDQVLYFQPKYEEEDFSNENNMQYNDIITGHIHFTSYFNVSCNFNDYTFSNEHGINNHFENSFFPETKVVSHSFRNGVNKDLYTKPEEPHKKNINAVINVNRKENTNIIYCNDDSTDRKNLYKGYQTPSKDVIHMGEKNEHCKAVSRLHMRNRIRDDDRGEDRDGGRDNDRDNGRDDISGVASEKDKEQHDLKKIEEKKHLNRSGKSDESYYEKSTHLKYCGKKKTGETYHDSTVEKTNDTKTPTNCDRRRETMNYKIGNAVEERMDFLGELSLEELNYDVFMRENRTERDYYANMESEIKGLQRTLENVNKIEQQNRRYASRKKRENEPLLFHFSDPDDNKMGREAGRARKRKKKRECHFADTHETSNKRRNNSIKKSNGLLLYSNNKHIRDDSRSYNSDSEISFNDNLCNSMASDCFYSLSEENDEMENVIAPLNNPNMEYENYFDNVYSKYHLYNNFKCFKKKTA</sequence>
<evidence type="ECO:0000313" key="3">
    <source>
        <dbReference type="EMBL" id="GAW79964.1"/>
    </source>
</evidence>
<dbReference type="AlphaFoldDB" id="A0A1Y1JIP3"/>
<evidence type="ECO:0000256" key="1">
    <source>
        <dbReference type="SAM" id="Coils"/>
    </source>
</evidence>
<dbReference type="EMBL" id="BDQF01000007">
    <property type="protein sequence ID" value="GAW79964.1"/>
    <property type="molecule type" value="Genomic_DNA"/>
</dbReference>
<organism evidence="3 4">
    <name type="scientific">Plasmodium gonderi</name>
    <dbReference type="NCBI Taxonomy" id="77519"/>
    <lineage>
        <taxon>Eukaryota</taxon>
        <taxon>Sar</taxon>
        <taxon>Alveolata</taxon>
        <taxon>Apicomplexa</taxon>
        <taxon>Aconoidasida</taxon>
        <taxon>Haemosporida</taxon>
        <taxon>Plasmodiidae</taxon>
        <taxon>Plasmodium</taxon>
        <taxon>Plasmodium (Plasmodium)</taxon>
    </lineage>
</organism>
<evidence type="ECO:0000256" key="2">
    <source>
        <dbReference type="SAM" id="MobiDB-lite"/>
    </source>
</evidence>
<protein>
    <submittedName>
        <fullName evidence="3">Uncharacterized protein</fullName>
    </submittedName>
</protein>
<feature type="compositionally biased region" description="Basic and acidic residues" evidence="2">
    <location>
        <begin position="743"/>
        <end position="756"/>
    </location>
</feature>
<feature type="region of interest" description="Disordered" evidence="2">
    <location>
        <begin position="739"/>
        <end position="788"/>
    </location>
</feature>